<dbReference type="AlphaFoldDB" id="A0A6M0RF32"/>
<feature type="region of interest" description="Disordered" evidence="1">
    <location>
        <begin position="44"/>
        <end position="66"/>
    </location>
</feature>
<evidence type="ECO:0000313" key="2">
    <source>
        <dbReference type="EMBL" id="NEZ54362.1"/>
    </source>
</evidence>
<feature type="region of interest" description="Disordered" evidence="1">
    <location>
        <begin position="94"/>
        <end position="140"/>
    </location>
</feature>
<feature type="compositionally biased region" description="Low complexity" evidence="1">
    <location>
        <begin position="215"/>
        <end position="237"/>
    </location>
</feature>
<evidence type="ECO:0000313" key="3">
    <source>
        <dbReference type="Proteomes" id="UP000481033"/>
    </source>
</evidence>
<reference evidence="2 3" key="1">
    <citation type="journal article" date="2020" name="Microb. Ecol.">
        <title>Ecogenomics of the Marine Benthic Filamentous Cyanobacterium Adonisia.</title>
        <authorList>
            <person name="Walter J.M."/>
            <person name="Coutinho F.H."/>
            <person name="Leomil L."/>
            <person name="Hargreaves P.I."/>
            <person name="Campeao M.E."/>
            <person name="Vieira V.V."/>
            <person name="Silva B.S."/>
            <person name="Fistarol G.O."/>
            <person name="Salomon P.S."/>
            <person name="Sawabe T."/>
            <person name="Mino S."/>
            <person name="Hosokawa M."/>
            <person name="Miyashita H."/>
            <person name="Maruyama F."/>
            <person name="van Verk M.C."/>
            <person name="Dutilh B.E."/>
            <person name="Thompson C.C."/>
            <person name="Thompson F.L."/>
        </authorList>
    </citation>
    <scope>NUCLEOTIDE SEQUENCE [LARGE SCALE GENOMIC DNA]</scope>
    <source>
        <strain evidence="2 3">CCMR0081</strain>
    </source>
</reference>
<comment type="caution">
    <text evidence="2">The sequence shown here is derived from an EMBL/GenBank/DDBJ whole genome shotgun (WGS) entry which is preliminary data.</text>
</comment>
<accession>A0A6M0RF32</accession>
<evidence type="ECO:0000256" key="1">
    <source>
        <dbReference type="SAM" id="MobiDB-lite"/>
    </source>
</evidence>
<dbReference type="EMBL" id="QXHD01000003">
    <property type="protein sequence ID" value="NEZ54362.1"/>
    <property type="molecule type" value="Genomic_DNA"/>
</dbReference>
<protein>
    <submittedName>
        <fullName evidence="2">Uncharacterized protein</fullName>
    </submittedName>
</protein>
<dbReference type="RefSeq" id="WP_163695916.1">
    <property type="nucleotide sequence ID" value="NZ_QXHD01000003.1"/>
</dbReference>
<proteinExistence type="predicted"/>
<organism evidence="2 3">
    <name type="scientific">Adonisia turfae CCMR0081</name>
    <dbReference type="NCBI Taxonomy" id="2292702"/>
    <lineage>
        <taxon>Bacteria</taxon>
        <taxon>Bacillati</taxon>
        <taxon>Cyanobacteriota</taxon>
        <taxon>Adonisia</taxon>
        <taxon>Adonisia turfae</taxon>
    </lineage>
</organism>
<keyword evidence="3" id="KW-1185">Reference proteome</keyword>
<feature type="region of interest" description="Disordered" evidence="1">
    <location>
        <begin position="198"/>
        <end position="283"/>
    </location>
</feature>
<feature type="compositionally biased region" description="Polar residues" evidence="1">
    <location>
        <begin position="115"/>
        <end position="132"/>
    </location>
</feature>
<feature type="compositionally biased region" description="Polar residues" evidence="1">
    <location>
        <begin position="94"/>
        <end position="103"/>
    </location>
</feature>
<gene>
    <name evidence="2" type="ORF">DXZ20_01335</name>
</gene>
<name>A0A6M0RF32_9CYAN</name>
<sequence>MSHYLQTIVAKNMGHLSVVRPRLASPFEPPADTVSLMPQFPMEAEAETSESGPTITREPNLRQPQSNTVSLVAPFRSTPSSQLSQPSVLLPTAPTISDASVSPSDLKPRTLSEPLPSQSSVPTPNVSRTEGPSSAPVVEPLTKTSLPRPIAASIPVTQHSPPPLVSSQALASSQGATQISQQPVVEPIQPLLVGLSQSQNVADDSSAQPLGAPEFFSTPRSFSRASSPPSSETSGPTIQVTIGRIDVRAVIPKSAPPKSSKSRPAKPSLQDYLKARNSSRHGV</sequence>
<feature type="compositionally biased region" description="Polar residues" evidence="1">
    <location>
        <begin position="198"/>
        <end position="208"/>
    </location>
</feature>
<dbReference type="Proteomes" id="UP000481033">
    <property type="component" value="Unassembled WGS sequence"/>
</dbReference>